<evidence type="ECO:0000259" key="10">
    <source>
        <dbReference type="Pfam" id="PF25529"/>
    </source>
</evidence>
<evidence type="ECO:0000256" key="4">
    <source>
        <dbReference type="ARBA" id="ARBA00022490"/>
    </source>
</evidence>
<evidence type="ECO:0000256" key="6">
    <source>
        <dbReference type="ARBA" id="ARBA00023295"/>
    </source>
</evidence>
<evidence type="ECO:0000256" key="8">
    <source>
        <dbReference type="ARBA" id="ARBA00060018"/>
    </source>
</evidence>
<evidence type="ECO:0000256" key="7">
    <source>
        <dbReference type="ARBA" id="ARBA00034414"/>
    </source>
</evidence>
<feature type="domain" description="Cytosolic endo-beta-N-acetylglucosaminidase C-terminal" evidence="10">
    <location>
        <begin position="605"/>
        <end position="723"/>
    </location>
</feature>
<dbReference type="EMBL" id="RDQH01000327">
    <property type="protein sequence ID" value="RXI08765.1"/>
    <property type="molecule type" value="Genomic_DNA"/>
</dbReference>
<dbReference type="Gene3D" id="3.20.20.80">
    <property type="entry name" value="Glycosidases"/>
    <property type="match status" value="1"/>
</dbReference>
<dbReference type="GO" id="GO:0006491">
    <property type="term" value="P:N-glycan processing"/>
    <property type="evidence" value="ECO:0007669"/>
    <property type="project" value="UniProtKB-ARBA"/>
</dbReference>
<dbReference type="FunFam" id="3.20.20.80:FF:000043">
    <property type="entry name" value="cytosolic endo-beta-N-acetylglucosaminidase"/>
    <property type="match status" value="1"/>
</dbReference>
<dbReference type="InterPro" id="IPR057882">
    <property type="entry name" value="ENGase_C"/>
</dbReference>
<keyword evidence="5" id="KW-0378">Hydrolase</keyword>
<dbReference type="GO" id="GO:0033925">
    <property type="term" value="F:mannosyl-glycoprotein endo-beta-N-acetylglucosaminidase activity"/>
    <property type="evidence" value="ECO:0007669"/>
    <property type="project" value="UniProtKB-EC"/>
</dbReference>
<dbReference type="PANTHER" id="PTHR13246:SF1">
    <property type="entry name" value="CYTOSOLIC ENDO-BETA-N-ACETYLGLUCOSAMINIDASE"/>
    <property type="match status" value="1"/>
</dbReference>
<comment type="similarity">
    <text evidence="2">Belongs to the glycosyl hydrolase 85 family.</text>
</comment>
<dbReference type="InterPro" id="IPR005201">
    <property type="entry name" value="TIM_ENGase"/>
</dbReference>
<evidence type="ECO:0000256" key="1">
    <source>
        <dbReference type="ARBA" id="ARBA00004514"/>
    </source>
</evidence>
<dbReference type="AlphaFoldDB" id="A0A498KST7"/>
<dbReference type="Pfam" id="PF03644">
    <property type="entry name" value="Glyco_hydro_85"/>
    <property type="match status" value="1"/>
</dbReference>
<dbReference type="Pfam" id="PF25529">
    <property type="entry name" value="Ig_ENGASE1_C"/>
    <property type="match status" value="1"/>
</dbReference>
<dbReference type="Proteomes" id="UP000290289">
    <property type="component" value="Chromosome 1"/>
</dbReference>
<protein>
    <recommendedName>
        <fullName evidence="3">mannosyl-glycoprotein endo-beta-N-acetylglucosaminidase</fullName>
        <ecNumber evidence="3">3.2.1.96</ecNumber>
    </recommendedName>
</protein>
<evidence type="ECO:0000256" key="2">
    <source>
        <dbReference type="ARBA" id="ARBA00007849"/>
    </source>
</evidence>
<comment type="subcellular location">
    <subcellularLocation>
        <location evidence="1">Cytoplasm</location>
        <location evidence="1">Cytosol</location>
    </subcellularLocation>
</comment>
<evidence type="ECO:0000313" key="11">
    <source>
        <dbReference type="EMBL" id="RXI08765.1"/>
    </source>
</evidence>
<keyword evidence="4" id="KW-0963">Cytoplasm</keyword>
<comment type="caution">
    <text evidence="11">The sequence shown here is derived from an EMBL/GenBank/DDBJ whole genome shotgun (WGS) entry which is preliminary data.</text>
</comment>
<keyword evidence="6" id="KW-0326">Glycosidase</keyword>
<keyword evidence="12" id="KW-1185">Reference proteome</keyword>
<name>A0A498KST7_MALDO</name>
<dbReference type="CDD" id="cd06547">
    <property type="entry name" value="GH85_ENGase"/>
    <property type="match status" value="1"/>
</dbReference>
<evidence type="ECO:0000313" key="12">
    <source>
        <dbReference type="Proteomes" id="UP000290289"/>
    </source>
</evidence>
<accession>A0A498KST7</accession>
<proteinExistence type="inferred from homology"/>
<gene>
    <name evidence="11" type="ORF">DVH24_022909</name>
</gene>
<dbReference type="GO" id="GO:0005829">
    <property type="term" value="C:cytosol"/>
    <property type="evidence" value="ECO:0007669"/>
    <property type="project" value="UniProtKB-SubCell"/>
</dbReference>
<dbReference type="PANTHER" id="PTHR13246">
    <property type="entry name" value="ENDO BETA N-ACETYLGLUCOSAMINIDASE"/>
    <property type="match status" value="1"/>
</dbReference>
<reference evidence="11 12" key="1">
    <citation type="submission" date="2018-10" db="EMBL/GenBank/DDBJ databases">
        <title>A high-quality apple genome assembly.</title>
        <authorList>
            <person name="Hu J."/>
        </authorList>
    </citation>
    <scope>NUCLEOTIDE SEQUENCE [LARGE SCALE GENOMIC DNA]</scope>
    <source>
        <strain evidence="12">cv. HFTH1</strain>
        <tissue evidence="11">Young leaf</tissue>
    </source>
</reference>
<evidence type="ECO:0000259" key="9">
    <source>
        <dbReference type="Pfam" id="PF03644"/>
    </source>
</evidence>
<dbReference type="STRING" id="3750.A0A498KST7"/>
<evidence type="ECO:0000256" key="5">
    <source>
        <dbReference type="ARBA" id="ARBA00022801"/>
    </source>
</evidence>
<feature type="domain" description="Cytosolic endo-beta-N-acetylglucosaminidase TIM barrel" evidence="9">
    <location>
        <begin position="118"/>
        <end position="395"/>
    </location>
</feature>
<dbReference type="InterPro" id="IPR032979">
    <property type="entry name" value="ENGase"/>
</dbReference>
<evidence type="ECO:0000256" key="3">
    <source>
        <dbReference type="ARBA" id="ARBA00012566"/>
    </source>
</evidence>
<dbReference type="EC" id="3.2.1.96" evidence="3"/>
<comment type="function">
    <text evidence="8">Endoglycosidase that releases N-glycans from glycoproteins by cleaving the beta-1,4-glycosidic bond in the N,N'-diacetylchitobiose core. Involved in the production of high-mannose type N-glycans during plant development and fruit maturation.</text>
</comment>
<organism evidence="11 12">
    <name type="scientific">Malus domestica</name>
    <name type="common">Apple</name>
    <name type="synonym">Pyrus malus</name>
    <dbReference type="NCBI Taxonomy" id="3750"/>
    <lineage>
        <taxon>Eukaryota</taxon>
        <taxon>Viridiplantae</taxon>
        <taxon>Streptophyta</taxon>
        <taxon>Embryophyta</taxon>
        <taxon>Tracheophyta</taxon>
        <taxon>Spermatophyta</taxon>
        <taxon>Magnoliopsida</taxon>
        <taxon>eudicotyledons</taxon>
        <taxon>Gunneridae</taxon>
        <taxon>Pentapetalae</taxon>
        <taxon>rosids</taxon>
        <taxon>fabids</taxon>
        <taxon>Rosales</taxon>
        <taxon>Rosaceae</taxon>
        <taxon>Amygdaloideae</taxon>
        <taxon>Maleae</taxon>
        <taxon>Malus</taxon>
    </lineage>
</organism>
<sequence>MLLPRLRPYISCQTIISLLSLLRGKAQVFFPFFKMSQPATAPDHQSSGPTPPPFDPTQPAVPISYPIKTLEDLESRSYFESFHYPFNKSTVPLQSASPSLSLPDRPRVIVCHDMAGGYGDDKWIQGGTNPNAYAIWHWYLIDIFIYFSHSLVTLPPPCWTNTAHRHGVKVLGTFITEWDEGKLICNKLLSTKESAEMYAEFLAELVVALGFDGWLINMEVELNSDQIPNLKAFVSHLTQTMHSSVPGSLVIWYDSVTTDGKLNWQNQLNEKNKPFFDICDGIFVNYTWKETYPRLSAAVAGDRKYDVYMGIDVFGRGTFGGGQWNTSVALDVLKKDGVSTAIFAPGWIYETNQPPNFQIAQNHWWSLVEKSWGVVQNYPKVLPFYTNFDQVAGYGYHVSVDGGQVSDASWCNISSQGFQPFLEFSDNATPDGIQVHVDFKEASYSGGGNITFKGNLEDSDNFSTRLFQGDVLLGDLPLHFTYSVKSENNSRLGLHLVFSSSTVNERKSVLLVNWNLNQFSSKFDKVIMTRQPETPGISPGWVMQKSSIRMNGYRLTEIHALCYRSKPEFDERRLKSISEEGTRNSTEYYAVLGHISIKTCGQKSDFPPSDSWLVKGEYIKWATGSEGSKSVSLKITWKLKDGNDYPYTNYNIYVEKLAKGSLGHQGAALERVHEYLGAARVEAFYVDDLAVTSGTSNIKFIVQVCGADGSNQKLEDSPVFLLEAAALANEL</sequence>
<dbReference type="Gene3D" id="2.60.120.260">
    <property type="entry name" value="Galactose-binding domain-like"/>
    <property type="match status" value="1"/>
</dbReference>
<comment type="catalytic activity">
    <reaction evidence="7">
        <text>an N(4)-(oligosaccharide-(1-&gt;3)-[oligosaccharide-(1-&gt;6)]-beta-D-Man-(1-&gt;4)-beta-D-GlcNAc-(1-&gt;4)-alpha-D-GlcNAc)-L-asparaginyl-[protein] + H2O = an oligosaccharide-(1-&gt;3)-[oligosaccharide-(1-&gt;6)]-beta-D-Man-(1-&gt;4)-D-GlcNAc + N(4)-(N-acetyl-beta-D-glucosaminyl)-L-asparaginyl-[protein]</text>
        <dbReference type="Rhea" id="RHEA:73067"/>
        <dbReference type="Rhea" id="RHEA-COMP:12603"/>
        <dbReference type="Rhea" id="RHEA-COMP:18176"/>
        <dbReference type="ChEBI" id="CHEBI:15377"/>
        <dbReference type="ChEBI" id="CHEBI:132248"/>
        <dbReference type="ChEBI" id="CHEBI:192714"/>
        <dbReference type="ChEBI" id="CHEBI:192715"/>
        <dbReference type="EC" id="3.2.1.96"/>
    </reaction>
</comment>